<feature type="transmembrane region" description="Helical" evidence="2">
    <location>
        <begin position="449"/>
        <end position="471"/>
    </location>
</feature>
<evidence type="ECO:0000313" key="4">
    <source>
        <dbReference type="EMBL" id="EQC32804.1"/>
    </source>
</evidence>
<dbReference type="Proteomes" id="UP000030762">
    <property type="component" value="Unassembled WGS sequence"/>
</dbReference>
<feature type="transmembrane region" description="Helical" evidence="2">
    <location>
        <begin position="84"/>
        <end position="106"/>
    </location>
</feature>
<keyword evidence="2" id="KW-0472">Membrane</keyword>
<gene>
    <name evidence="4" type="ORF">SDRG_09342</name>
</gene>
<evidence type="ECO:0000256" key="2">
    <source>
        <dbReference type="SAM" id="Phobius"/>
    </source>
</evidence>
<dbReference type="InterPro" id="IPR029058">
    <property type="entry name" value="AB_hydrolase_fold"/>
</dbReference>
<proteinExistence type="predicted"/>
<feature type="transmembrane region" description="Helical" evidence="2">
    <location>
        <begin position="49"/>
        <end position="72"/>
    </location>
</feature>
<dbReference type="OMA" id="THACELY"/>
<dbReference type="GO" id="GO:0006629">
    <property type="term" value="P:lipid metabolic process"/>
    <property type="evidence" value="ECO:0007669"/>
    <property type="project" value="InterPro"/>
</dbReference>
<name>T0Q4N9_SAPDV</name>
<organism evidence="4 5">
    <name type="scientific">Saprolegnia diclina (strain VS20)</name>
    <dbReference type="NCBI Taxonomy" id="1156394"/>
    <lineage>
        <taxon>Eukaryota</taxon>
        <taxon>Sar</taxon>
        <taxon>Stramenopiles</taxon>
        <taxon>Oomycota</taxon>
        <taxon>Saprolegniomycetes</taxon>
        <taxon>Saprolegniales</taxon>
        <taxon>Saprolegniaceae</taxon>
        <taxon>Saprolegnia</taxon>
    </lineage>
</organism>
<protein>
    <recommendedName>
        <fullName evidence="3">Fungal lipase-type domain-containing protein</fullName>
    </recommendedName>
</protein>
<dbReference type="VEuPathDB" id="FungiDB:SDRG_09342"/>
<dbReference type="InterPro" id="IPR051218">
    <property type="entry name" value="Sec_MonoDiacylglyc_Lipase"/>
</dbReference>
<dbReference type="EMBL" id="JH767161">
    <property type="protein sequence ID" value="EQC32804.1"/>
    <property type="molecule type" value="Genomic_DNA"/>
</dbReference>
<evidence type="ECO:0000259" key="3">
    <source>
        <dbReference type="Pfam" id="PF01764"/>
    </source>
</evidence>
<keyword evidence="5" id="KW-1185">Reference proteome</keyword>
<dbReference type="OrthoDB" id="58570at2759"/>
<dbReference type="InterPro" id="IPR002921">
    <property type="entry name" value="Fungal_lipase-type"/>
</dbReference>
<dbReference type="STRING" id="1156394.T0Q4N9"/>
<evidence type="ECO:0000313" key="5">
    <source>
        <dbReference type="Proteomes" id="UP000030762"/>
    </source>
</evidence>
<dbReference type="PANTHER" id="PTHR45856">
    <property type="entry name" value="ALPHA/BETA-HYDROLASES SUPERFAMILY PROTEIN"/>
    <property type="match status" value="1"/>
</dbReference>
<dbReference type="AlphaFoldDB" id="T0Q4N9"/>
<dbReference type="SUPFAM" id="SSF53474">
    <property type="entry name" value="alpha/beta-Hydrolases"/>
    <property type="match status" value="1"/>
</dbReference>
<feature type="coiled-coil region" evidence="1">
    <location>
        <begin position="281"/>
        <end position="308"/>
    </location>
</feature>
<accession>T0Q4N9</accession>
<feature type="domain" description="Fungal lipase-type" evidence="3">
    <location>
        <begin position="573"/>
        <end position="713"/>
    </location>
</feature>
<keyword evidence="1" id="KW-0175">Coiled coil</keyword>
<dbReference type="PANTHER" id="PTHR45856:SF11">
    <property type="entry name" value="FUNGAL LIPASE-LIKE DOMAIN-CONTAINING PROTEIN"/>
    <property type="match status" value="1"/>
</dbReference>
<dbReference type="GeneID" id="19950069"/>
<feature type="transmembrane region" description="Helical" evidence="2">
    <location>
        <begin position="220"/>
        <end position="244"/>
    </location>
</feature>
<keyword evidence="2" id="KW-1133">Transmembrane helix</keyword>
<dbReference type="RefSeq" id="XP_008613490.1">
    <property type="nucleotide sequence ID" value="XM_008615268.1"/>
</dbReference>
<dbReference type="InParanoid" id="T0Q4N9"/>
<reference evidence="4 5" key="1">
    <citation type="submission" date="2012-04" db="EMBL/GenBank/DDBJ databases">
        <title>The Genome Sequence of Saprolegnia declina VS20.</title>
        <authorList>
            <consortium name="The Broad Institute Genome Sequencing Platform"/>
            <person name="Russ C."/>
            <person name="Nusbaum C."/>
            <person name="Tyler B."/>
            <person name="van West P."/>
            <person name="Dieguez-Uribeondo J."/>
            <person name="de Bruijn I."/>
            <person name="Tripathy S."/>
            <person name="Jiang R."/>
            <person name="Young S.K."/>
            <person name="Zeng Q."/>
            <person name="Gargeya S."/>
            <person name="Fitzgerald M."/>
            <person name="Haas B."/>
            <person name="Abouelleil A."/>
            <person name="Alvarado L."/>
            <person name="Arachchi H.M."/>
            <person name="Berlin A."/>
            <person name="Chapman S.B."/>
            <person name="Goldberg J."/>
            <person name="Griggs A."/>
            <person name="Gujja S."/>
            <person name="Hansen M."/>
            <person name="Howarth C."/>
            <person name="Imamovic A."/>
            <person name="Larimer J."/>
            <person name="McCowen C."/>
            <person name="Montmayeur A."/>
            <person name="Murphy C."/>
            <person name="Neiman D."/>
            <person name="Pearson M."/>
            <person name="Priest M."/>
            <person name="Roberts A."/>
            <person name="Saif S."/>
            <person name="Shea T."/>
            <person name="Sisk P."/>
            <person name="Sykes S."/>
            <person name="Wortman J."/>
            <person name="Nusbaum C."/>
            <person name="Birren B."/>
        </authorList>
    </citation>
    <scope>NUCLEOTIDE SEQUENCE [LARGE SCALE GENOMIC DNA]</scope>
    <source>
        <strain evidence="4 5">VS20</strain>
    </source>
</reference>
<dbReference type="Pfam" id="PF01764">
    <property type="entry name" value="Lipase_3"/>
    <property type="match status" value="1"/>
</dbReference>
<evidence type="ECO:0000256" key="1">
    <source>
        <dbReference type="SAM" id="Coils"/>
    </source>
</evidence>
<feature type="transmembrane region" description="Helical" evidence="2">
    <location>
        <begin position="256"/>
        <end position="277"/>
    </location>
</feature>
<dbReference type="eggNOG" id="ENOG502QU5M">
    <property type="taxonomic scope" value="Eukaryota"/>
</dbReference>
<sequence>MAPSIKSREPISLERAQEEDIKQLEMRLLTTEQDAWAWYRVICQFRFSYLSFLVLMVIVMFSFSVLMEVFFSVFLPSAQAAPGFILRSLFMLGALPILIILLSYVFEESTRLFRDALDSSEGSLPNFRLSLAVVIHYIRHYREMPLDDVPRHITYDPYSEDKPLVDDTIHEKEQKELVHRQMRPVRRWQFAIRSVIRANRAAVVFGTTQYNGPPIDYSTFVLVDFICPILFEIVTATAALVVLFDTFSISDAFYRYLRVGFYTMGFYLALWMVCHYWSSRNARMRELVANYHRTRRELEKKIQAIVHEETFKSFWLLDLGFRFVLSFRNLVDRATACIAPAWSCCCKSKRDDYINIDAAAVTPVAGDEPKTETLSSKALALRERIMHPWRKLTLDQRLLVLIPCLILSAYLSLAVFFLGWPIMGFFLVVGTSTIQRRWPQIFGNAFRHFVISFVLVSFVFFSMAFVVGTFVTGGDFHIEPPNDNVVQYTPLKHWGDIPRYPICDLKKSGLNIIDFILIADAAYGSNTSLQIDMLHKRFDKTALSNWNFTDFSDKNSDHQCWFQVDFLDVNATVVAIRGTASAADALEDMHYWFGITIMQFANVFIPFLNQLPLDFVVQLLSMNMLERFTPEPVYMPVLRKVQALKAAGKNVILTGHSLGGAMAAMVGAATKSPAISFSGPGLVFSRGRFHINEEDVRDYVVTIKPQNDIVPRVDVLGGLVQDIECRKNNPLFCHGSSTHACELYMTCGDKRGRDWSQAKQCIPYVQNPTASGRTDL</sequence>
<dbReference type="Gene3D" id="3.40.50.1820">
    <property type="entry name" value="alpha/beta hydrolase"/>
    <property type="match status" value="1"/>
</dbReference>
<feature type="transmembrane region" description="Helical" evidence="2">
    <location>
        <begin position="398"/>
        <end position="429"/>
    </location>
</feature>
<keyword evidence="2" id="KW-0812">Transmembrane</keyword>